<dbReference type="InterPro" id="IPR013087">
    <property type="entry name" value="Znf_C2H2_type"/>
</dbReference>
<dbReference type="GO" id="GO:0031462">
    <property type="term" value="C:Cul2-RING ubiquitin ligase complex"/>
    <property type="evidence" value="ECO:0007669"/>
    <property type="project" value="TreeGrafter"/>
</dbReference>
<dbReference type="Gene3D" id="1.25.10.10">
    <property type="entry name" value="Leucine-rich Repeat Variant"/>
    <property type="match status" value="1"/>
</dbReference>
<accession>A0A553N2S5</accession>
<dbReference type="PROSITE" id="PS00028">
    <property type="entry name" value="ZINC_FINGER_C2H2_1"/>
    <property type="match status" value="1"/>
</dbReference>
<dbReference type="PANTHER" id="PTHR12904">
    <property type="match status" value="1"/>
</dbReference>
<comment type="similarity">
    <text evidence="1">Belongs to the zyg-11 family.</text>
</comment>
<dbReference type="InterPro" id="IPR016024">
    <property type="entry name" value="ARM-type_fold"/>
</dbReference>
<dbReference type="InterPro" id="IPR011989">
    <property type="entry name" value="ARM-like"/>
</dbReference>
<dbReference type="OrthoDB" id="5783533at2759"/>
<sequence>MKLLSIVQQKASLGGVDSTLKLALSILWNLTDESPTVCQNFIRSQGLELYMELLETYHSEFSILQKILGLLNNVAEVEYLRPDLMVEELVEHVLSLLTLPQLPVDIRYFAGGFLAHLSSTQGPVWKLDLELLISLQETLHSSILSWSSPEQTMVSYKSFQPFFPLLELSQCPGVQLWALWAIHFICSQNAPKYCDMLQCEGGIRKLRILSRHFETHSDVRSLVESILKILDSNPHPARTEEDIN</sequence>
<comment type="caution">
    <text evidence="4">The sequence shown here is derived from an EMBL/GenBank/DDBJ whole genome shotgun (WGS) entry which is preliminary data.</text>
</comment>
<feature type="domain" description="C2H2-type" evidence="3">
    <location>
        <begin position="194"/>
        <end position="216"/>
    </location>
</feature>
<dbReference type="InterPro" id="IPR051341">
    <property type="entry name" value="Zyg-11_UBL_adapter"/>
</dbReference>
<dbReference type="SUPFAM" id="SSF48371">
    <property type="entry name" value="ARM repeat"/>
    <property type="match status" value="1"/>
</dbReference>
<dbReference type="STRING" id="623744.A0A553N2S5"/>
<proteinExistence type="inferred from homology"/>
<dbReference type="Proteomes" id="UP000316079">
    <property type="component" value="Unassembled WGS sequence"/>
</dbReference>
<evidence type="ECO:0000313" key="5">
    <source>
        <dbReference type="Proteomes" id="UP000316079"/>
    </source>
</evidence>
<dbReference type="InterPro" id="IPR055142">
    <property type="entry name" value="ZER1-like_C"/>
</dbReference>
<protein>
    <recommendedName>
        <fullName evidence="3">C2H2-type domain-containing protein</fullName>
    </recommendedName>
</protein>
<keyword evidence="2" id="KW-0833">Ubl conjugation pathway</keyword>
<dbReference type="AlphaFoldDB" id="A0A553N2S5"/>
<dbReference type="Pfam" id="PF22964">
    <property type="entry name" value="ZER1-like_2nd"/>
    <property type="match status" value="1"/>
</dbReference>
<gene>
    <name evidence="4" type="ORF">DNTS_028404</name>
</gene>
<evidence type="ECO:0000256" key="2">
    <source>
        <dbReference type="ARBA" id="ARBA00022786"/>
    </source>
</evidence>
<dbReference type="PANTHER" id="PTHR12904:SF22">
    <property type="entry name" value="ZYG-11 FAMILY MEMBER B, CELL CYCLE REGULATOR"/>
    <property type="match status" value="1"/>
</dbReference>
<name>A0A553N2S5_9TELE</name>
<evidence type="ECO:0000259" key="3">
    <source>
        <dbReference type="PROSITE" id="PS00028"/>
    </source>
</evidence>
<evidence type="ECO:0000313" key="4">
    <source>
        <dbReference type="EMBL" id="TRY59740.1"/>
    </source>
</evidence>
<reference evidence="4 5" key="1">
    <citation type="journal article" date="2019" name="Sci. Data">
        <title>Hybrid genome assembly and annotation of Danionella translucida.</title>
        <authorList>
            <person name="Kadobianskyi M."/>
            <person name="Schulze L."/>
            <person name="Schuelke M."/>
            <person name="Judkewitz B."/>
        </authorList>
    </citation>
    <scope>NUCLEOTIDE SEQUENCE [LARGE SCALE GENOMIC DNA]</scope>
    <source>
        <strain evidence="4 5">Bolton</strain>
    </source>
</reference>
<dbReference type="EMBL" id="SRMA01027106">
    <property type="protein sequence ID" value="TRY59740.1"/>
    <property type="molecule type" value="Genomic_DNA"/>
</dbReference>
<keyword evidence="5" id="KW-1185">Reference proteome</keyword>
<organism evidence="4 5">
    <name type="scientific">Danionella cerebrum</name>
    <dbReference type="NCBI Taxonomy" id="2873325"/>
    <lineage>
        <taxon>Eukaryota</taxon>
        <taxon>Metazoa</taxon>
        <taxon>Chordata</taxon>
        <taxon>Craniata</taxon>
        <taxon>Vertebrata</taxon>
        <taxon>Euteleostomi</taxon>
        <taxon>Actinopterygii</taxon>
        <taxon>Neopterygii</taxon>
        <taxon>Teleostei</taxon>
        <taxon>Ostariophysi</taxon>
        <taxon>Cypriniformes</taxon>
        <taxon>Danionidae</taxon>
        <taxon>Danioninae</taxon>
        <taxon>Danionella</taxon>
    </lineage>
</organism>
<evidence type="ECO:0000256" key="1">
    <source>
        <dbReference type="ARBA" id="ARBA00009420"/>
    </source>
</evidence>